<sequence length="72" mass="8716">MILQVLKYLLWQDIKTNNNTIGVMYFYLESLLVFGGIICFKYVENSYINYIAIMGVLLLFIYEYKRKNKLMW</sequence>
<dbReference type="AlphaFoldDB" id="A0A379DCA7"/>
<reference evidence="2 3" key="1">
    <citation type="submission" date="2018-06" db="EMBL/GenBank/DDBJ databases">
        <authorList>
            <consortium name="Pathogen Informatics"/>
            <person name="Doyle S."/>
        </authorList>
    </citation>
    <scope>NUCLEOTIDE SEQUENCE [LARGE SCALE GENOMIC DNA]</scope>
    <source>
        <strain evidence="2 3">NCTC11088</strain>
    </source>
</reference>
<evidence type="ECO:0000313" key="2">
    <source>
        <dbReference type="EMBL" id="SUB75509.1"/>
    </source>
</evidence>
<protein>
    <submittedName>
        <fullName evidence="2">Uncharacterized protein</fullName>
    </submittedName>
</protein>
<feature type="transmembrane region" description="Helical" evidence="1">
    <location>
        <begin position="46"/>
        <end position="64"/>
    </location>
</feature>
<keyword evidence="1" id="KW-0812">Transmembrane</keyword>
<organism evidence="2 3">
    <name type="scientific">Peptoniphilus indolicus</name>
    <dbReference type="NCBI Taxonomy" id="33030"/>
    <lineage>
        <taxon>Bacteria</taxon>
        <taxon>Bacillati</taxon>
        <taxon>Bacillota</taxon>
        <taxon>Tissierellia</taxon>
        <taxon>Tissierellales</taxon>
        <taxon>Peptoniphilaceae</taxon>
        <taxon>Peptoniphilus</taxon>
    </lineage>
</organism>
<evidence type="ECO:0000256" key="1">
    <source>
        <dbReference type="SAM" id="Phobius"/>
    </source>
</evidence>
<dbReference type="EMBL" id="UGTH01000001">
    <property type="protein sequence ID" value="SUB75509.1"/>
    <property type="molecule type" value="Genomic_DNA"/>
</dbReference>
<keyword evidence="1" id="KW-1133">Transmembrane helix</keyword>
<gene>
    <name evidence="2" type="ORF">NCTC11088_01306</name>
</gene>
<name>A0A379DCA7_9FIRM</name>
<proteinExistence type="predicted"/>
<accession>A0A379DCA7</accession>
<dbReference type="Proteomes" id="UP000254777">
    <property type="component" value="Unassembled WGS sequence"/>
</dbReference>
<keyword evidence="1" id="KW-0472">Membrane</keyword>
<evidence type="ECO:0000313" key="3">
    <source>
        <dbReference type="Proteomes" id="UP000254777"/>
    </source>
</evidence>
<dbReference type="RefSeq" id="WP_004819754.1">
    <property type="nucleotide sequence ID" value="NZ_UGTH01000001.1"/>
</dbReference>
<feature type="transmembrane region" description="Helical" evidence="1">
    <location>
        <begin position="21"/>
        <end position="40"/>
    </location>
</feature>